<proteinExistence type="predicted"/>
<dbReference type="GO" id="GO:0005178">
    <property type="term" value="F:integrin binding"/>
    <property type="evidence" value="ECO:0007669"/>
    <property type="project" value="TreeGrafter"/>
</dbReference>
<dbReference type="GO" id="GO:0009897">
    <property type="term" value="C:external side of plasma membrane"/>
    <property type="evidence" value="ECO:0007669"/>
    <property type="project" value="TreeGrafter"/>
</dbReference>
<keyword evidence="2" id="KW-1185">Reference proteome</keyword>
<protein>
    <submittedName>
        <fullName evidence="1">Uncharacterized protein</fullName>
    </submittedName>
</protein>
<evidence type="ECO:0000313" key="2">
    <source>
        <dbReference type="Proteomes" id="UP000708208"/>
    </source>
</evidence>
<accession>A0A8J2KY36</accession>
<reference evidence="1" key="1">
    <citation type="submission" date="2021-06" db="EMBL/GenBank/DDBJ databases">
        <authorList>
            <person name="Hodson N. C."/>
            <person name="Mongue J. A."/>
            <person name="Jaron S. K."/>
        </authorList>
    </citation>
    <scope>NUCLEOTIDE SEQUENCE</scope>
</reference>
<dbReference type="Proteomes" id="UP000708208">
    <property type="component" value="Unassembled WGS sequence"/>
</dbReference>
<dbReference type="GO" id="GO:0007160">
    <property type="term" value="P:cell-matrix adhesion"/>
    <property type="evidence" value="ECO:0007669"/>
    <property type="project" value="TreeGrafter"/>
</dbReference>
<sequence length="127" mass="14164">DSEVVQILTGGRIPYARFGSAISALEKFQSIKRAVIVVGAPYENNNGGAVYFYDGRQILKTGEYTKRIAAGDQIFSSLRQRLQGLGYSFSHSNDIDGNETPGQILRIFNTTADLIYWEENYYILLTG</sequence>
<dbReference type="EMBL" id="CAJVCH010524667">
    <property type="protein sequence ID" value="CAG7821898.1"/>
    <property type="molecule type" value="Genomic_DNA"/>
</dbReference>
<organism evidence="1 2">
    <name type="scientific">Allacma fusca</name>
    <dbReference type="NCBI Taxonomy" id="39272"/>
    <lineage>
        <taxon>Eukaryota</taxon>
        <taxon>Metazoa</taxon>
        <taxon>Ecdysozoa</taxon>
        <taxon>Arthropoda</taxon>
        <taxon>Hexapoda</taxon>
        <taxon>Collembola</taxon>
        <taxon>Symphypleona</taxon>
        <taxon>Sminthuridae</taxon>
        <taxon>Allacma</taxon>
    </lineage>
</organism>
<gene>
    <name evidence="1" type="ORF">AFUS01_LOCUS32203</name>
</gene>
<dbReference type="PANTHER" id="PTHR23220:SF122">
    <property type="entry name" value="INTEGRIN ALPHA-PS1"/>
    <property type="match status" value="1"/>
</dbReference>
<dbReference type="PANTHER" id="PTHR23220">
    <property type="entry name" value="INTEGRIN ALPHA"/>
    <property type="match status" value="1"/>
</dbReference>
<comment type="caution">
    <text evidence="1">The sequence shown here is derived from an EMBL/GenBank/DDBJ whole genome shotgun (WGS) entry which is preliminary data.</text>
</comment>
<name>A0A8J2KY36_9HEXA</name>
<evidence type="ECO:0000313" key="1">
    <source>
        <dbReference type="EMBL" id="CAG7821898.1"/>
    </source>
</evidence>
<feature type="non-terminal residue" evidence="1">
    <location>
        <position position="1"/>
    </location>
</feature>
<dbReference type="GO" id="GO:0008305">
    <property type="term" value="C:integrin complex"/>
    <property type="evidence" value="ECO:0007669"/>
    <property type="project" value="TreeGrafter"/>
</dbReference>
<dbReference type="GO" id="GO:0007229">
    <property type="term" value="P:integrin-mediated signaling pathway"/>
    <property type="evidence" value="ECO:0007669"/>
    <property type="project" value="TreeGrafter"/>
</dbReference>
<dbReference type="GO" id="GO:0033627">
    <property type="term" value="P:cell adhesion mediated by integrin"/>
    <property type="evidence" value="ECO:0007669"/>
    <property type="project" value="TreeGrafter"/>
</dbReference>
<dbReference type="OrthoDB" id="5317514at2759"/>
<dbReference type="GO" id="GO:0098609">
    <property type="term" value="P:cell-cell adhesion"/>
    <property type="evidence" value="ECO:0007669"/>
    <property type="project" value="TreeGrafter"/>
</dbReference>
<dbReference type="AlphaFoldDB" id="A0A8J2KY36"/>